<evidence type="ECO:0000313" key="1">
    <source>
        <dbReference type="EMBL" id="KZS03109.1"/>
    </source>
</evidence>
<reference evidence="1 2" key="1">
    <citation type="submission" date="2016-03" db="EMBL/GenBank/DDBJ databases">
        <title>EvidentialGene: Evidence-directed Construction of Genes on Genomes.</title>
        <authorList>
            <person name="Gilbert D.G."/>
            <person name="Choi J.-H."/>
            <person name="Mockaitis K."/>
            <person name="Colbourne J."/>
            <person name="Pfrender M."/>
        </authorList>
    </citation>
    <scope>NUCLEOTIDE SEQUENCE [LARGE SCALE GENOMIC DNA]</scope>
    <source>
        <strain evidence="1 2">Xinb3</strain>
        <tissue evidence="1">Complete organism</tissue>
    </source>
</reference>
<protein>
    <recommendedName>
        <fullName evidence="3">HAT C-terminal dimerisation domain-containing protein</fullName>
    </recommendedName>
</protein>
<dbReference type="AlphaFoldDB" id="A0A164KB25"/>
<keyword evidence="2" id="KW-1185">Reference proteome</keyword>
<name>A0A164KB25_9CRUS</name>
<dbReference type="EMBL" id="LRGB01003341">
    <property type="protein sequence ID" value="KZS03109.1"/>
    <property type="molecule type" value="Genomic_DNA"/>
</dbReference>
<dbReference type="OrthoDB" id="6380091at2759"/>
<evidence type="ECO:0008006" key="3">
    <source>
        <dbReference type="Google" id="ProtNLM"/>
    </source>
</evidence>
<accession>A0A164KB25</accession>
<dbReference type="SUPFAM" id="SSF53098">
    <property type="entry name" value="Ribonuclease H-like"/>
    <property type="match status" value="1"/>
</dbReference>
<sequence length="110" mass="12513">MFKQLLSDTVSPVNDKSSVSLTDDFLNFCPIDLAKADEVDFFLRDPETSIEMLDRYPAIKNLFIKYNTAIPSSAPVGRLFSQAALVLTVRRKRHSDVLLEMLILLKMSFK</sequence>
<organism evidence="1 2">
    <name type="scientific">Daphnia magna</name>
    <dbReference type="NCBI Taxonomy" id="35525"/>
    <lineage>
        <taxon>Eukaryota</taxon>
        <taxon>Metazoa</taxon>
        <taxon>Ecdysozoa</taxon>
        <taxon>Arthropoda</taxon>
        <taxon>Crustacea</taxon>
        <taxon>Branchiopoda</taxon>
        <taxon>Diplostraca</taxon>
        <taxon>Cladocera</taxon>
        <taxon>Anomopoda</taxon>
        <taxon>Daphniidae</taxon>
        <taxon>Daphnia</taxon>
    </lineage>
</organism>
<evidence type="ECO:0000313" key="2">
    <source>
        <dbReference type="Proteomes" id="UP000076858"/>
    </source>
</evidence>
<proteinExistence type="predicted"/>
<dbReference type="InterPro" id="IPR012337">
    <property type="entry name" value="RNaseH-like_sf"/>
</dbReference>
<gene>
    <name evidence="1" type="ORF">APZ42_034240</name>
</gene>
<comment type="caution">
    <text evidence="1">The sequence shown here is derived from an EMBL/GenBank/DDBJ whole genome shotgun (WGS) entry which is preliminary data.</text>
</comment>
<dbReference type="Proteomes" id="UP000076858">
    <property type="component" value="Unassembled WGS sequence"/>
</dbReference>
<dbReference type="STRING" id="35525.A0A164KB25"/>